<dbReference type="RefSeq" id="WP_062128497.1">
    <property type="nucleotide sequence ID" value="NZ_BAZW01000076.1"/>
</dbReference>
<accession>A0A0E9LQL8</accession>
<evidence type="ECO:0000256" key="2">
    <source>
        <dbReference type="RuleBase" id="RU003749"/>
    </source>
</evidence>
<evidence type="ECO:0000313" key="4">
    <source>
        <dbReference type="EMBL" id="GAO27593.1"/>
    </source>
</evidence>
<dbReference type="GO" id="GO:0043856">
    <property type="term" value="F:anti-sigma factor antagonist activity"/>
    <property type="evidence" value="ECO:0007669"/>
    <property type="project" value="InterPro"/>
</dbReference>
<dbReference type="OrthoDB" id="9796110at2"/>
<comment type="caution">
    <text evidence="4">The sequence shown here is derived from an EMBL/GenBank/DDBJ whole genome shotgun (WGS) entry which is preliminary data.</text>
</comment>
<gene>
    <name evidence="4" type="ORF">JCM15548_14430</name>
</gene>
<reference evidence="4 5" key="1">
    <citation type="journal article" date="2015" name="Microbes Environ.">
        <title>Distribution and evolution of nitrogen fixation genes in the phylum bacteroidetes.</title>
        <authorList>
            <person name="Inoue J."/>
            <person name="Oshima K."/>
            <person name="Suda W."/>
            <person name="Sakamoto M."/>
            <person name="Iino T."/>
            <person name="Noda S."/>
            <person name="Hongoh Y."/>
            <person name="Hattori M."/>
            <person name="Ohkuma M."/>
        </authorList>
    </citation>
    <scope>NUCLEOTIDE SEQUENCE [LARGE SCALE GENOMIC DNA]</scope>
    <source>
        <strain evidence="4">JCM 15548</strain>
    </source>
</reference>
<dbReference type="STRING" id="1236989.JCM15548_14430"/>
<evidence type="ECO:0000256" key="1">
    <source>
        <dbReference type="ARBA" id="ARBA00009013"/>
    </source>
</evidence>
<dbReference type="AlphaFoldDB" id="A0A0E9LQL8"/>
<dbReference type="PANTHER" id="PTHR33495:SF2">
    <property type="entry name" value="ANTI-SIGMA FACTOR ANTAGONIST TM_1081-RELATED"/>
    <property type="match status" value="1"/>
</dbReference>
<dbReference type="Gene3D" id="3.30.750.24">
    <property type="entry name" value="STAS domain"/>
    <property type="match status" value="1"/>
</dbReference>
<dbReference type="CDD" id="cd07043">
    <property type="entry name" value="STAS_anti-anti-sigma_factors"/>
    <property type="match status" value="1"/>
</dbReference>
<dbReference type="Proteomes" id="UP000032900">
    <property type="component" value="Unassembled WGS sequence"/>
</dbReference>
<name>A0A0E9LQL8_9BACT</name>
<dbReference type="SUPFAM" id="SSF52091">
    <property type="entry name" value="SpoIIaa-like"/>
    <property type="match status" value="1"/>
</dbReference>
<feature type="domain" description="STAS" evidence="3">
    <location>
        <begin position="21"/>
        <end position="111"/>
    </location>
</feature>
<comment type="similarity">
    <text evidence="1 2">Belongs to the anti-sigma-factor antagonist family.</text>
</comment>
<dbReference type="InterPro" id="IPR003658">
    <property type="entry name" value="Anti-sigma_ant"/>
</dbReference>
<dbReference type="InterPro" id="IPR002645">
    <property type="entry name" value="STAS_dom"/>
</dbReference>
<evidence type="ECO:0000313" key="5">
    <source>
        <dbReference type="Proteomes" id="UP000032900"/>
    </source>
</evidence>
<evidence type="ECO:0000259" key="3">
    <source>
        <dbReference type="PROSITE" id="PS50801"/>
    </source>
</evidence>
<proteinExistence type="inferred from homology"/>
<dbReference type="InterPro" id="IPR036513">
    <property type="entry name" value="STAS_dom_sf"/>
</dbReference>
<organism evidence="4 5">
    <name type="scientific">Geofilum rubicundum JCM 15548</name>
    <dbReference type="NCBI Taxonomy" id="1236989"/>
    <lineage>
        <taxon>Bacteria</taxon>
        <taxon>Pseudomonadati</taxon>
        <taxon>Bacteroidota</taxon>
        <taxon>Bacteroidia</taxon>
        <taxon>Marinilabiliales</taxon>
        <taxon>Marinilabiliaceae</taxon>
        <taxon>Geofilum</taxon>
    </lineage>
</organism>
<dbReference type="PROSITE" id="PS50801">
    <property type="entry name" value="STAS"/>
    <property type="match status" value="1"/>
</dbReference>
<dbReference type="Pfam" id="PF01740">
    <property type="entry name" value="STAS"/>
    <property type="match status" value="1"/>
</dbReference>
<keyword evidence="5" id="KW-1185">Reference proteome</keyword>
<sequence>MDFKIDKLDEFILVQVQKEKLDTTIAPGLKSELVLLSGNNEKNILLDLSKCNYCDSSGLSAILVANRLCKNSEGVFVLAGLQPAVERLISVSQLDTVITIAPTADDGIEMMRKALQSK</sequence>
<dbReference type="PANTHER" id="PTHR33495">
    <property type="entry name" value="ANTI-SIGMA FACTOR ANTAGONIST TM_1081-RELATED-RELATED"/>
    <property type="match status" value="1"/>
</dbReference>
<protein>
    <recommendedName>
        <fullName evidence="2">Anti-sigma factor antagonist</fullName>
    </recommendedName>
</protein>
<dbReference type="EMBL" id="BAZW01000076">
    <property type="protein sequence ID" value="GAO27593.1"/>
    <property type="molecule type" value="Genomic_DNA"/>
</dbReference>
<dbReference type="NCBIfam" id="TIGR00377">
    <property type="entry name" value="ant_ant_sig"/>
    <property type="match status" value="1"/>
</dbReference>